<evidence type="ECO:0000256" key="1">
    <source>
        <dbReference type="SAM" id="MobiDB-lite"/>
    </source>
</evidence>
<proteinExistence type="predicted"/>
<feature type="region of interest" description="Disordered" evidence="1">
    <location>
        <begin position="205"/>
        <end position="243"/>
    </location>
</feature>
<keyword evidence="3" id="KW-1185">Reference proteome</keyword>
<sequence>MRFLLDRRAEAARAVGYARVVREELSDAARRLDADNLWLLPTSAWEQYSSDLAGALLEEEFLLLNATYRAIAVLNARMQNIVAPIPGAAPFPATVDDQTRHERAITAALVAQGLSAVAWLARGDVPLVRRRRVAVVMTVDPLASCRCAHRWDHHRWEWKPRRVRLRWRQLNLRIVAHECNVEGCSCRWFREPGATHLPRWFQRFGPGTQGRPLGHDEPDPEPGPDPSIPATAQPGAIVDASEP</sequence>
<protein>
    <submittedName>
        <fullName evidence="2">Uncharacterized protein</fullName>
    </submittedName>
</protein>
<evidence type="ECO:0000313" key="3">
    <source>
        <dbReference type="Proteomes" id="UP000321805"/>
    </source>
</evidence>
<dbReference type="RefSeq" id="WP_146922018.1">
    <property type="nucleotide sequence ID" value="NZ_CP042430.1"/>
</dbReference>
<evidence type="ECO:0000313" key="2">
    <source>
        <dbReference type="EMBL" id="QEC49653.1"/>
    </source>
</evidence>
<organism evidence="2 3">
    <name type="scientific">Baekduia soli</name>
    <dbReference type="NCBI Taxonomy" id="496014"/>
    <lineage>
        <taxon>Bacteria</taxon>
        <taxon>Bacillati</taxon>
        <taxon>Actinomycetota</taxon>
        <taxon>Thermoleophilia</taxon>
        <taxon>Solirubrobacterales</taxon>
        <taxon>Baekduiaceae</taxon>
        <taxon>Baekduia</taxon>
    </lineage>
</organism>
<dbReference type="KEGG" id="bsol:FSW04_20115"/>
<dbReference type="AlphaFoldDB" id="A0A5B8U924"/>
<dbReference type="Proteomes" id="UP000321805">
    <property type="component" value="Chromosome"/>
</dbReference>
<reference evidence="2 3" key="1">
    <citation type="journal article" date="2018" name="J. Microbiol.">
        <title>Baekduia soli gen. nov., sp. nov., a novel bacterium isolated from the soil of Baekdu Mountain and proposal of a novel family name, Baekduiaceae fam. nov.</title>
        <authorList>
            <person name="An D.S."/>
            <person name="Siddiqi M.Z."/>
            <person name="Kim K.H."/>
            <person name="Yu H.S."/>
            <person name="Im W.T."/>
        </authorList>
    </citation>
    <scope>NUCLEOTIDE SEQUENCE [LARGE SCALE GENOMIC DNA]</scope>
    <source>
        <strain evidence="2 3">BR7-21</strain>
    </source>
</reference>
<name>A0A5B8U924_9ACTN</name>
<accession>A0A5B8U924</accession>
<dbReference type="EMBL" id="CP042430">
    <property type="protein sequence ID" value="QEC49653.1"/>
    <property type="molecule type" value="Genomic_DNA"/>
</dbReference>
<gene>
    <name evidence="2" type="ORF">FSW04_20115</name>
</gene>